<dbReference type="InterPro" id="IPR037401">
    <property type="entry name" value="SnoaL-like"/>
</dbReference>
<dbReference type="InterPro" id="IPR032710">
    <property type="entry name" value="NTF2-like_dom_sf"/>
</dbReference>
<dbReference type="SUPFAM" id="SSF54427">
    <property type="entry name" value="NTF2-like"/>
    <property type="match status" value="1"/>
</dbReference>
<name>A0A7Y0BQ61_9SPHN</name>
<protein>
    <submittedName>
        <fullName evidence="3">Nuclear transport factor 2 family protein</fullName>
    </submittedName>
</protein>
<evidence type="ECO:0000313" key="3">
    <source>
        <dbReference type="EMBL" id="NML94519.1"/>
    </source>
</evidence>
<comment type="caution">
    <text evidence="3">The sequence shown here is derived from an EMBL/GenBank/DDBJ whole genome shotgun (WGS) entry which is preliminary data.</text>
</comment>
<dbReference type="RefSeq" id="WP_169493798.1">
    <property type="nucleotide sequence ID" value="NZ_JABBGM010000005.1"/>
</dbReference>
<keyword evidence="4" id="KW-1185">Reference proteome</keyword>
<evidence type="ECO:0000256" key="1">
    <source>
        <dbReference type="SAM" id="MobiDB-lite"/>
    </source>
</evidence>
<dbReference type="Pfam" id="PF13577">
    <property type="entry name" value="SnoaL_4"/>
    <property type="match status" value="1"/>
</dbReference>
<evidence type="ECO:0000313" key="4">
    <source>
        <dbReference type="Proteomes" id="UP000583556"/>
    </source>
</evidence>
<accession>A0A7Y0BQ61</accession>
<dbReference type="AlphaFoldDB" id="A0A7Y0BQ61"/>
<feature type="compositionally biased region" description="Basic and acidic residues" evidence="1">
    <location>
        <begin position="160"/>
        <end position="169"/>
    </location>
</feature>
<dbReference type="EMBL" id="JABBGM010000005">
    <property type="protein sequence ID" value="NML94519.1"/>
    <property type="molecule type" value="Genomic_DNA"/>
</dbReference>
<gene>
    <name evidence="3" type="ORF">HHL27_12670</name>
</gene>
<dbReference type="Proteomes" id="UP000583556">
    <property type="component" value="Unassembled WGS sequence"/>
</dbReference>
<sequence length="169" mass="19444">MSKVHLEQVADRLAIMDLLNRYARGIDRCDIDVLRSVWWPGAKADYGQGEIDALEWFDGVIPALLGMRRTQHFLGNMLIEMGNGVATAETYCRAWHEVDSPDGPQEMEVGGRYLDRLQRRGDEWRLLHRRYVLDWSRNGPSTARWDGPLYEGLTRRGKRAPHDPSHTGE</sequence>
<feature type="region of interest" description="Disordered" evidence="1">
    <location>
        <begin position="146"/>
        <end position="169"/>
    </location>
</feature>
<proteinExistence type="predicted"/>
<evidence type="ECO:0000259" key="2">
    <source>
        <dbReference type="Pfam" id="PF13577"/>
    </source>
</evidence>
<reference evidence="3 4" key="1">
    <citation type="submission" date="2020-04" db="EMBL/GenBank/DDBJ databases">
        <title>Novosphingobium sp. TW-4 isolated from soil.</title>
        <authorList>
            <person name="Dahal R.H."/>
            <person name="Chaudhary D.K."/>
        </authorList>
    </citation>
    <scope>NUCLEOTIDE SEQUENCE [LARGE SCALE GENOMIC DNA]</scope>
    <source>
        <strain evidence="3 4">TW-4</strain>
    </source>
</reference>
<dbReference type="Gene3D" id="3.10.450.50">
    <property type="match status" value="1"/>
</dbReference>
<feature type="domain" description="SnoaL-like" evidence="2">
    <location>
        <begin position="8"/>
        <end position="130"/>
    </location>
</feature>
<organism evidence="3 4">
    <name type="scientific">Novosphingobium olei</name>
    <dbReference type="NCBI Taxonomy" id="2728851"/>
    <lineage>
        <taxon>Bacteria</taxon>
        <taxon>Pseudomonadati</taxon>
        <taxon>Pseudomonadota</taxon>
        <taxon>Alphaproteobacteria</taxon>
        <taxon>Sphingomonadales</taxon>
        <taxon>Sphingomonadaceae</taxon>
        <taxon>Novosphingobium</taxon>
    </lineage>
</organism>